<feature type="compositionally biased region" description="Basic and acidic residues" evidence="1">
    <location>
        <begin position="363"/>
        <end position="379"/>
    </location>
</feature>
<feature type="compositionally biased region" description="Basic residues" evidence="1">
    <location>
        <begin position="161"/>
        <end position="171"/>
    </location>
</feature>
<dbReference type="EMBL" id="KV425593">
    <property type="protein sequence ID" value="KZT22617.1"/>
    <property type="molecule type" value="Genomic_DNA"/>
</dbReference>
<accession>A0A165QMB8</accession>
<keyword evidence="3" id="KW-1185">Reference proteome</keyword>
<feature type="compositionally biased region" description="Basic residues" evidence="1">
    <location>
        <begin position="214"/>
        <end position="223"/>
    </location>
</feature>
<dbReference type="OrthoDB" id="2431475at2759"/>
<feature type="compositionally biased region" description="Basic and acidic residues" evidence="1">
    <location>
        <begin position="258"/>
        <end position="279"/>
    </location>
</feature>
<feature type="compositionally biased region" description="Basic and acidic residues" evidence="1">
    <location>
        <begin position="190"/>
        <end position="200"/>
    </location>
</feature>
<dbReference type="PANTHER" id="PTHR40132">
    <property type="entry name" value="PRE-MRNA-SPLICING FACTOR 38B"/>
    <property type="match status" value="1"/>
</dbReference>
<organism evidence="2 3">
    <name type="scientific">Neolentinus lepideus HHB14362 ss-1</name>
    <dbReference type="NCBI Taxonomy" id="1314782"/>
    <lineage>
        <taxon>Eukaryota</taxon>
        <taxon>Fungi</taxon>
        <taxon>Dikarya</taxon>
        <taxon>Basidiomycota</taxon>
        <taxon>Agaricomycotina</taxon>
        <taxon>Agaricomycetes</taxon>
        <taxon>Gloeophyllales</taxon>
        <taxon>Gloeophyllaceae</taxon>
        <taxon>Neolentinus</taxon>
    </lineage>
</organism>
<dbReference type="STRING" id="1314782.A0A165QMB8"/>
<dbReference type="PANTHER" id="PTHR40132:SF1">
    <property type="entry name" value="PRE-MRNA-SPLICING FACTOR 38B"/>
    <property type="match status" value="1"/>
</dbReference>
<protein>
    <submittedName>
        <fullName evidence="2">Uncharacterized protein</fullName>
    </submittedName>
</protein>
<dbReference type="InParanoid" id="A0A165QMB8"/>
<proteinExistence type="predicted"/>
<sequence length="483" mass="55967">MSNSSLSSVVSGLVRAQMGSSVPSTITDEDLDRHVADLILKEAKRKAERYASQGIRAYLPEAGSNAPKTNKRFLSSIIRNTDEHNKTILRAKAQAAQEIKQQREEQERRERRARAEEAAEAERLRRRGRDSSHDRWHSSKRRERSWERRDNYGDDEDRDRERRRKSSRRHRHGDDGRSRHHRSSGQTRLHSIDPSEDADHRHRSQREEDEERSSRRKHDKKRARSDSEDLRSDRRGDRDHDKKRARSRSRSFSDSEDLQDRTRRSQDHSRGQSRDHTDDDLTPGPSRKPSDSRSRSRNRHRPDSTTSSTRPSPPPEDQIDREAELRAKLKGKGKVLENAISIESSRKSRHTRTNSKNPSRSPSPEEPHPPITSKMDKYFETSYDPRLDVAPLKVPEIPATGLIDDAAFEGWDAMLKIIELRRQDKVEKKWLAKHGIKESSSSKETKGGTSSSERWDSGPSIMDIEYKKRGAVREWDLCKETPT</sequence>
<feature type="compositionally biased region" description="Basic and acidic residues" evidence="1">
    <location>
        <begin position="318"/>
        <end position="327"/>
    </location>
</feature>
<dbReference type="AlphaFoldDB" id="A0A165QMB8"/>
<evidence type="ECO:0000313" key="2">
    <source>
        <dbReference type="EMBL" id="KZT22617.1"/>
    </source>
</evidence>
<evidence type="ECO:0000313" key="3">
    <source>
        <dbReference type="Proteomes" id="UP000076761"/>
    </source>
</evidence>
<evidence type="ECO:0000256" key="1">
    <source>
        <dbReference type="SAM" id="MobiDB-lite"/>
    </source>
</evidence>
<dbReference type="Proteomes" id="UP000076761">
    <property type="component" value="Unassembled WGS sequence"/>
</dbReference>
<feature type="region of interest" description="Disordered" evidence="1">
    <location>
        <begin position="434"/>
        <end position="460"/>
    </location>
</feature>
<feature type="compositionally biased region" description="Basic and acidic residues" evidence="1">
    <location>
        <begin position="224"/>
        <end position="242"/>
    </location>
</feature>
<name>A0A165QMB8_9AGAM</name>
<feature type="compositionally biased region" description="Basic and acidic residues" evidence="1">
    <location>
        <begin position="100"/>
        <end position="137"/>
    </location>
</feature>
<feature type="region of interest" description="Disordered" evidence="1">
    <location>
        <begin position="93"/>
        <end position="379"/>
    </location>
</feature>
<gene>
    <name evidence="2" type="ORF">NEOLEDRAFT_1180705</name>
</gene>
<reference evidence="2 3" key="1">
    <citation type="journal article" date="2016" name="Mol. Biol. Evol.">
        <title>Comparative Genomics of Early-Diverging Mushroom-Forming Fungi Provides Insights into the Origins of Lignocellulose Decay Capabilities.</title>
        <authorList>
            <person name="Nagy L.G."/>
            <person name="Riley R."/>
            <person name="Tritt A."/>
            <person name="Adam C."/>
            <person name="Daum C."/>
            <person name="Floudas D."/>
            <person name="Sun H."/>
            <person name="Yadav J.S."/>
            <person name="Pangilinan J."/>
            <person name="Larsson K.H."/>
            <person name="Matsuura K."/>
            <person name="Barry K."/>
            <person name="Labutti K."/>
            <person name="Kuo R."/>
            <person name="Ohm R.A."/>
            <person name="Bhattacharya S.S."/>
            <person name="Shirouzu T."/>
            <person name="Yoshinaga Y."/>
            <person name="Martin F.M."/>
            <person name="Grigoriev I.V."/>
            <person name="Hibbett D.S."/>
        </authorList>
    </citation>
    <scope>NUCLEOTIDE SEQUENCE [LARGE SCALE GENOMIC DNA]</scope>
    <source>
        <strain evidence="2 3">HHB14362 ss-1</strain>
    </source>
</reference>
<feature type="compositionally biased region" description="Basic and acidic residues" evidence="1">
    <location>
        <begin position="434"/>
        <end position="446"/>
    </location>
</feature>